<dbReference type="EMBL" id="PUEJ01000005">
    <property type="protein sequence ID" value="PRH86427.1"/>
    <property type="molecule type" value="Genomic_DNA"/>
</dbReference>
<evidence type="ECO:0000313" key="2">
    <source>
        <dbReference type="EMBL" id="PRH86427.1"/>
    </source>
</evidence>
<evidence type="ECO:0008006" key="4">
    <source>
        <dbReference type="Google" id="ProtNLM"/>
    </source>
</evidence>
<evidence type="ECO:0000313" key="3">
    <source>
        <dbReference type="Proteomes" id="UP000237682"/>
    </source>
</evidence>
<feature type="transmembrane region" description="Helical" evidence="1">
    <location>
        <begin position="20"/>
        <end position="40"/>
    </location>
</feature>
<gene>
    <name evidence="2" type="ORF">C5L14_13845</name>
</gene>
<keyword evidence="1" id="KW-0472">Membrane</keyword>
<dbReference type="RefSeq" id="WP_105862656.1">
    <property type="nucleotide sequence ID" value="NZ_PUEJ01000005.1"/>
</dbReference>
<reference evidence="2 3" key="1">
    <citation type="submission" date="2018-02" db="EMBL/GenBank/DDBJ databases">
        <title>Whole genome sequencing of endophytic bacterium.</title>
        <authorList>
            <person name="Eedara R."/>
            <person name="Podile A.R."/>
        </authorList>
    </citation>
    <scope>NUCLEOTIDE SEQUENCE [LARGE SCALE GENOMIC DNA]</scope>
    <source>
        <strain evidence="2 3">RP1T</strain>
    </source>
</reference>
<dbReference type="OrthoDB" id="9812349at2"/>
<feature type="transmembrane region" description="Helical" evidence="1">
    <location>
        <begin position="78"/>
        <end position="98"/>
    </location>
</feature>
<organism evidence="2 3">
    <name type="scientific">Labrys okinawensis</name>
    <dbReference type="NCBI Taxonomy" id="346911"/>
    <lineage>
        <taxon>Bacteria</taxon>
        <taxon>Pseudomonadati</taxon>
        <taxon>Pseudomonadota</taxon>
        <taxon>Alphaproteobacteria</taxon>
        <taxon>Hyphomicrobiales</taxon>
        <taxon>Xanthobacteraceae</taxon>
        <taxon>Labrys</taxon>
    </lineage>
</organism>
<name>A0A2S9QAQ1_9HYPH</name>
<proteinExistence type="predicted"/>
<comment type="caution">
    <text evidence="2">The sequence shown here is derived from an EMBL/GenBank/DDBJ whole genome shotgun (WGS) entry which is preliminary data.</text>
</comment>
<keyword evidence="1" id="KW-1133">Transmembrane helix</keyword>
<feature type="transmembrane region" description="Helical" evidence="1">
    <location>
        <begin position="110"/>
        <end position="130"/>
    </location>
</feature>
<protein>
    <recommendedName>
        <fullName evidence="4">DUF805 domain-containing protein</fullName>
    </recommendedName>
</protein>
<keyword evidence="1" id="KW-0812">Transmembrane</keyword>
<feature type="transmembrane region" description="Helical" evidence="1">
    <location>
        <begin position="46"/>
        <end position="66"/>
    </location>
</feature>
<accession>A0A2S9QAQ1</accession>
<keyword evidence="3" id="KW-1185">Reference proteome</keyword>
<sequence length="143" mass="14928">MLSVVILRLLLSPSGAIDRVAFTAGVVLLAALAVGGHHAMQGWSGPYGLGSFAFVAAIAWSAICLSRKRLHDFGWSGLVIPAFLSLYLLAVAIAIFFLDRGALASWQQALATFGLFSGPMVGWLIALAIIPGNGLASSAKTSW</sequence>
<evidence type="ECO:0000256" key="1">
    <source>
        <dbReference type="SAM" id="Phobius"/>
    </source>
</evidence>
<dbReference type="Proteomes" id="UP000237682">
    <property type="component" value="Unassembled WGS sequence"/>
</dbReference>
<dbReference type="AlphaFoldDB" id="A0A2S9QAQ1"/>